<dbReference type="AlphaFoldDB" id="A0A3M7PBR4"/>
<evidence type="ECO:0000313" key="2">
    <source>
        <dbReference type="Proteomes" id="UP000276133"/>
    </source>
</evidence>
<evidence type="ECO:0000313" key="1">
    <source>
        <dbReference type="EMBL" id="RMZ96200.1"/>
    </source>
</evidence>
<protein>
    <submittedName>
        <fullName evidence="1">Uncharacterized protein</fullName>
    </submittedName>
</protein>
<keyword evidence="2" id="KW-1185">Reference proteome</keyword>
<dbReference type="EMBL" id="REGN01012296">
    <property type="protein sequence ID" value="RMZ96200.1"/>
    <property type="molecule type" value="Genomic_DNA"/>
</dbReference>
<organism evidence="1 2">
    <name type="scientific">Brachionus plicatilis</name>
    <name type="common">Marine rotifer</name>
    <name type="synonym">Brachionus muelleri</name>
    <dbReference type="NCBI Taxonomy" id="10195"/>
    <lineage>
        <taxon>Eukaryota</taxon>
        <taxon>Metazoa</taxon>
        <taxon>Spiralia</taxon>
        <taxon>Gnathifera</taxon>
        <taxon>Rotifera</taxon>
        <taxon>Eurotatoria</taxon>
        <taxon>Monogononta</taxon>
        <taxon>Pseudotrocha</taxon>
        <taxon>Ploima</taxon>
        <taxon>Brachionidae</taxon>
        <taxon>Brachionus</taxon>
    </lineage>
</organism>
<proteinExistence type="predicted"/>
<reference evidence="1 2" key="1">
    <citation type="journal article" date="2018" name="Sci. Rep.">
        <title>Genomic signatures of local adaptation to the degree of environmental predictability in rotifers.</title>
        <authorList>
            <person name="Franch-Gras L."/>
            <person name="Hahn C."/>
            <person name="Garcia-Roger E.M."/>
            <person name="Carmona M.J."/>
            <person name="Serra M."/>
            <person name="Gomez A."/>
        </authorList>
    </citation>
    <scope>NUCLEOTIDE SEQUENCE [LARGE SCALE GENOMIC DNA]</scope>
    <source>
        <strain evidence="1">HYR1</strain>
    </source>
</reference>
<gene>
    <name evidence="1" type="ORF">BpHYR1_010650</name>
</gene>
<dbReference type="Proteomes" id="UP000276133">
    <property type="component" value="Unassembled WGS sequence"/>
</dbReference>
<name>A0A3M7PBR4_BRAPC</name>
<comment type="caution">
    <text evidence="1">The sequence shown here is derived from an EMBL/GenBank/DDBJ whole genome shotgun (WGS) entry which is preliminary data.</text>
</comment>
<sequence length="75" mass="8687">MISPNSWSTFARLNKNITKKWAFLSVIYLVTLHKKQLWLSDSQNPNNKVNPKLSIDRIDFGLDLVQNSQRSVSIK</sequence>
<accession>A0A3M7PBR4</accession>